<reference evidence="11" key="1">
    <citation type="submission" date="2021-11" db="EMBL/GenBank/DDBJ databases">
        <title>Cultivation dependent microbiological survey of springs from the worlds oldest radium mine currently devoted to the extraction of radon-saturated water.</title>
        <authorList>
            <person name="Kapinusova G."/>
            <person name="Smrhova T."/>
            <person name="Strejcek M."/>
            <person name="Suman J."/>
            <person name="Jani K."/>
            <person name="Pajer P."/>
            <person name="Uhlik O."/>
        </authorList>
    </citation>
    <scope>NUCLEOTIDE SEQUENCE [LARGE SCALE GENOMIC DNA]</scope>
    <source>
        <strain evidence="11">J379</strain>
    </source>
</reference>
<feature type="region of interest" description="Disordered" evidence="6">
    <location>
        <begin position="287"/>
        <end position="330"/>
    </location>
</feature>
<evidence type="ECO:0000256" key="3">
    <source>
        <dbReference type="ARBA" id="ARBA00022692"/>
    </source>
</evidence>
<feature type="transmembrane region" description="Helical" evidence="7">
    <location>
        <begin position="204"/>
        <end position="222"/>
    </location>
</feature>
<evidence type="ECO:0000256" key="4">
    <source>
        <dbReference type="ARBA" id="ARBA00022989"/>
    </source>
</evidence>
<feature type="transmembrane region" description="Helical" evidence="7">
    <location>
        <begin position="115"/>
        <end position="135"/>
    </location>
</feature>
<keyword evidence="4 7" id="KW-1133">Transmembrane helix</keyword>
<feature type="chain" id="PRO_5045818384" evidence="8">
    <location>
        <begin position="22"/>
        <end position="330"/>
    </location>
</feature>
<evidence type="ECO:0000256" key="2">
    <source>
        <dbReference type="ARBA" id="ARBA00007362"/>
    </source>
</evidence>
<evidence type="ECO:0000256" key="1">
    <source>
        <dbReference type="ARBA" id="ARBA00004141"/>
    </source>
</evidence>
<feature type="domain" description="EamA" evidence="9">
    <location>
        <begin position="4"/>
        <end position="130"/>
    </location>
</feature>
<feature type="compositionally biased region" description="Basic and acidic residues" evidence="6">
    <location>
        <begin position="319"/>
        <end position="330"/>
    </location>
</feature>
<evidence type="ECO:0000256" key="5">
    <source>
        <dbReference type="ARBA" id="ARBA00023136"/>
    </source>
</evidence>
<feature type="transmembrane region" description="Helical" evidence="7">
    <location>
        <begin position="141"/>
        <end position="161"/>
    </location>
</feature>
<dbReference type="PANTHER" id="PTHR32322:SF2">
    <property type="entry name" value="EAMA DOMAIN-CONTAINING PROTEIN"/>
    <property type="match status" value="1"/>
</dbReference>
<feature type="compositionally biased region" description="Basic residues" evidence="6">
    <location>
        <begin position="308"/>
        <end position="318"/>
    </location>
</feature>
<evidence type="ECO:0000313" key="10">
    <source>
        <dbReference type="EMBL" id="UUY04397.1"/>
    </source>
</evidence>
<sequence length="330" mass="32530">MPRLLVLFAAILFGTTGTAQALGPDASPLAVGAARIIVGGALLLLAARLLGAALPRDRRAVAGIAVGIAIYQLAFFAAVDLTGVAVGTVVAIGTGPAVAGGLGALLNGEHLTRRWAAATSLAGVGVALLVLGGGSDASIDPLGIVLAVIAGAGYGTYTVVTKGQLQRGASPEGVMAAGFASAGVLLLPVLLLAGPAFLAEPGGLALALYLGAIPTALAYVLFARGLRHLSSGETATIVLAEPVTAALLGVTILNETPGAVGVIGAALVLAGLAVLALPGRAAPSPGARVQSGNSLTLLPPHESPAAARLRRRSARHRPARPDPRGRAARR</sequence>
<evidence type="ECO:0000256" key="7">
    <source>
        <dbReference type="SAM" id="Phobius"/>
    </source>
</evidence>
<feature type="signal peptide" evidence="8">
    <location>
        <begin position="1"/>
        <end position="21"/>
    </location>
</feature>
<feature type="transmembrane region" description="Helical" evidence="7">
    <location>
        <begin position="173"/>
        <end position="198"/>
    </location>
</feature>
<evidence type="ECO:0000313" key="11">
    <source>
        <dbReference type="Proteomes" id="UP001058860"/>
    </source>
</evidence>
<keyword evidence="11" id="KW-1185">Reference proteome</keyword>
<keyword evidence="5 7" id="KW-0472">Membrane</keyword>
<dbReference type="InterPro" id="IPR000620">
    <property type="entry name" value="EamA_dom"/>
</dbReference>
<feature type="transmembrane region" description="Helical" evidence="7">
    <location>
        <begin position="85"/>
        <end position="106"/>
    </location>
</feature>
<dbReference type="Proteomes" id="UP001058860">
    <property type="component" value="Chromosome"/>
</dbReference>
<organism evidence="10 11">
    <name type="scientific">Svornostia abyssi</name>
    <dbReference type="NCBI Taxonomy" id="2898438"/>
    <lineage>
        <taxon>Bacteria</taxon>
        <taxon>Bacillati</taxon>
        <taxon>Actinomycetota</taxon>
        <taxon>Thermoleophilia</taxon>
        <taxon>Solirubrobacterales</taxon>
        <taxon>Baekduiaceae</taxon>
        <taxon>Svornostia</taxon>
    </lineage>
</organism>
<name>A0ABY5PIF7_9ACTN</name>
<feature type="transmembrane region" description="Helical" evidence="7">
    <location>
        <begin position="259"/>
        <end position="278"/>
    </location>
</feature>
<dbReference type="RefSeq" id="WP_353864885.1">
    <property type="nucleotide sequence ID" value="NZ_CP088295.1"/>
</dbReference>
<accession>A0ABY5PIF7</accession>
<keyword evidence="8" id="KW-0732">Signal</keyword>
<comment type="similarity">
    <text evidence="2">Belongs to the EamA transporter family.</text>
</comment>
<keyword evidence="3 7" id="KW-0812">Transmembrane</keyword>
<evidence type="ECO:0000259" key="9">
    <source>
        <dbReference type="Pfam" id="PF00892"/>
    </source>
</evidence>
<feature type="transmembrane region" description="Helical" evidence="7">
    <location>
        <begin position="29"/>
        <end position="49"/>
    </location>
</feature>
<evidence type="ECO:0000256" key="6">
    <source>
        <dbReference type="SAM" id="MobiDB-lite"/>
    </source>
</evidence>
<protein>
    <submittedName>
        <fullName evidence="10">EamA family transporter</fullName>
    </submittedName>
</protein>
<dbReference type="InterPro" id="IPR037185">
    <property type="entry name" value="EmrE-like"/>
</dbReference>
<dbReference type="PANTHER" id="PTHR32322">
    <property type="entry name" value="INNER MEMBRANE TRANSPORTER"/>
    <property type="match status" value="1"/>
</dbReference>
<dbReference type="Pfam" id="PF00892">
    <property type="entry name" value="EamA"/>
    <property type="match status" value="2"/>
</dbReference>
<feature type="transmembrane region" description="Helical" evidence="7">
    <location>
        <begin position="234"/>
        <end position="253"/>
    </location>
</feature>
<comment type="subcellular location">
    <subcellularLocation>
        <location evidence="1">Membrane</location>
        <topology evidence="1">Multi-pass membrane protein</topology>
    </subcellularLocation>
</comment>
<gene>
    <name evidence="10" type="ORF">LRS13_02375</name>
</gene>
<dbReference type="SUPFAM" id="SSF103481">
    <property type="entry name" value="Multidrug resistance efflux transporter EmrE"/>
    <property type="match status" value="2"/>
</dbReference>
<dbReference type="InterPro" id="IPR050638">
    <property type="entry name" value="AA-Vitamin_Transporters"/>
</dbReference>
<evidence type="ECO:0000256" key="8">
    <source>
        <dbReference type="SAM" id="SignalP"/>
    </source>
</evidence>
<proteinExistence type="inferred from homology"/>
<dbReference type="EMBL" id="CP088295">
    <property type="protein sequence ID" value="UUY04397.1"/>
    <property type="molecule type" value="Genomic_DNA"/>
</dbReference>
<feature type="domain" description="EamA" evidence="9">
    <location>
        <begin position="142"/>
        <end position="275"/>
    </location>
</feature>
<dbReference type="Gene3D" id="1.10.3730.20">
    <property type="match status" value="1"/>
</dbReference>
<feature type="transmembrane region" description="Helical" evidence="7">
    <location>
        <begin position="61"/>
        <end position="79"/>
    </location>
</feature>